<dbReference type="RefSeq" id="WP_379510704.1">
    <property type="nucleotide sequence ID" value="NZ_JBHRTQ010000013.1"/>
</dbReference>
<dbReference type="InterPro" id="IPR008461">
    <property type="entry name" value="CrtY"/>
</dbReference>
<dbReference type="NCBIfam" id="TIGR01789">
    <property type="entry name" value="lycopene_cycl"/>
    <property type="match status" value="1"/>
</dbReference>
<proteinExistence type="inferred from homology"/>
<sequence>MEAGHTDIAILGGGLAGGLIALALAERRPGLRLAVIEREARLGGNHLWSFFASDLADGGAALVEPLIAARWDAGYDVRFPAFSRTLATPYCSITSAKLDAVLRERLPGGAIVQGEVAAVEPGRVTLADGRTLRAGAVIDARGAARLPHLVGGWQKFVGQMVRTAAPHGLVRPVVMDASVAQADGYRFVYALPFSADTVFIEDTYYSDGPQLDPGALRGRIGEWAAAQGWQVAEVLSEETGVLPVVAGGDFAAWRATMEAGSHGGVALAGVRAGLFQPLTSYSLPDAVRFALMVAGLPDLSGTGLAAASRAWAERHWRAGAFYRILAAMLLGAAPPGARWRVMQRFYRLSPGLIERFYAGGSTMMDKARILAGKPPVPLGAALKVIAGRVPLGSLGGGA</sequence>
<accession>A0ABV7IRL0</accession>
<dbReference type="Proteomes" id="UP001595604">
    <property type="component" value="Unassembled WGS sequence"/>
</dbReference>
<comment type="caution">
    <text evidence="2">The sequence shown here is derived from an EMBL/GenBank/DDBJ whole genome shotgun (WGS) entry which is preliminary data.</text>
</comment>
<gene>
    <name evidence="2" type="primary">crtY</name>
    <name evidence="2" type="ORF">ACFOD9_13780</name>
</gene>
<dbReference type="InterPro" id="IPR010108">
    <property type="entry name" value="Lycopene_cyclase_b/e"/>
</dbReference>
<keyword evidence="3" id="KW-1185">Reference proteome</keyword>
<dbReference type="GO" id="GO:0016853">
    <property type="term" value="F:isomerase activity"/>
    <property type="evidence" value="ECO:0007669"/>
    <property type="project" value="UniProtKB-KW"/>
</dbReference>
<dbReference type="NCBIfam" id="TIGR01790">
    <property type="entry name" value="carotene-cycl"/>
    <property type="match status" value="1"/>
</dbReference>
<organism evidence="2 3">
    <name type="scientific">Novosphingobium bradum</name>
    <dbReference type="NCBI Taxonomy" id="1737444"/>
    <lineage>
        <taxon>Bacteria</taxon>
        <taxon>Pseudomonadati</taxon>
        <taxon>Pseudomonadota</taxon>
        <taxon>Alphaproteobacteria</taxon>
        <taxon>Sphingomonadales</taxon>
        <taxon>Sphingomonadaceae</taxon>
        <taxon>Novosphingobium</taxon>
    </lineage>
</organism>
<name>A0ABV7IRL0_9SPHN</name>
<keyword evidence="2" id="KW-0413">Isomerase</keyword>
<comment type="similarity">
    <text evidence="1">Belongs to the lycopene cyclase family.</text>
</comment>
<dbReference type="EC" id="5.5.1.19" evidence="2"/>
<evidence type="ECO:0000313" key="3">
    <source>
        <dbReference type="Proteomes" id="UP001595604"/>
    </source>
</evidence>
<dbReference type="Pfam" id="PF05834">
    <property type="entry name" value="Lycopene_cycl"/>
    <property type="match status" value="1"/>
</dbReference>
<evidence type="ECO:0000256" key="1">
    <source>
        <dbReference type="ARBA" id="ARBA00006599"/>
    </source>
</evidence>
<dbReference type="EMBL" id="JBHRTQ010000013">
    <property type="protein sequence ID" value="MFC3175325.1"/>
    <property type="molecule type" value="Genomic_DNA"/>
</dbReference>
<dbReference type="Gene3D" id="3.50.50.60">
    <property type="entry name" value="FAD/NAD(P)-binding domain"/>
    <property type="match status" value="1"/>
</dbReference>
<evidence type="ECO:0000313" key="2">
    <source>
        <dbReference type="EMBL" id="MFC3175325.1"/>
    </source>
</evidence>
<dbReference type="SUPFAM" id="SSF51905">
    <property type="entry name" value="FAD/NAD(P)-binding domain"/>
    <property type="match status" value="1"/>
</dbReference>
<protein>
    <submittedName>
        <fullName evidence="2">Lycopene beta-cyclase CrtY</fullName>
        <ecNumber evidence="2">5.5.1.19</ecNumber>
    </submittedName>
</protein>
<reference evidence="3" key="1">
    <citation type="journal article" date="2019" name="Int. J. Syst. Evol. Microbiol.">
        <title>The Global Catalogue of Microorganisms (GCM) 10K type strain sequencing project: providing services to taxonomists for standard genome sequencing and annotation.</title>
        <authorList>
            <consortium name="The Broad Institute Genomics Platform"/>
            <consortium name="The Broad Institute Genome Sequencing Center for Infectious Disease"/>
            <person name="Wu L."/>
            <person name="Ma J."/>
        </authorList>
    </citation>
    <scope>NUCLEOTIDE SEQUENCE [LARGE SCALE GENOMIC DNA]</scope>
    <source>
        <strain evidence="3">KCTC 42984</strain>
    </source>
</reference>
<dbReference type="InterPro" id="IPR036188">
    <property type="entry name" value="FAD/NAD-bd_sf"/>
</dbReference>